<evidence type="ECO:0000313" key="8">
    <source>
        <dbReference type="EMBL" id="TVU45855.1"/>
    </source>
</evidence>
<dbReference type="InterPro" id="IPR012864">
    <property type="entry name" value="PCO/ADO"/>
</dbReference>
<dbReference type="PANTHER" id="PTHR22966:SF70">
    <property type="entry name" value="CYSTEINE DIOXYGENASE"/>
    <property type="match status" value="1"/>
</dbReference>
<keyword evidence="5" id="KW-0560">Oxidoreductase</keyword>
<evidence type="ECO:0000256" key="1">
    <source>
        <dbReference type="ARBA" id="ARBA00001954"/>
    </source>
</evidence>
<dbReference type="Proteomes" id="UP000324897">
    <property type="component" value="Chromosome 5"/>
</dbReference>
<protein>
    <recommendedName>
        <fullName evidence="3">cysteine dioxygenase</fullName>
        <ecNumber evidence="3">1.13.11.20</ecNumber>
    </recommendedName>
</protein>
<dbReference type="OrthoDB" id="271433at2759"/>
<keyword evidence="6" id="KW-0408">Iron</keyword>
<dbReference type="GO" id="GO:0046872">
    <property type="term" value="F:metal ion binding"/>
    <property type="evidence" value="ECO:0007669"/>
    <property type="project" value="UniProtKB-KW"/>
</dbReference>
<dbReference type="AlphaFoldDB" id="A0A5J9WD75"/>
<feature type="non-terminal residue" evidence="8">
    <location>
        <position position="1"/>
    </location>
</feature>
<accession>A0A5J9WD75</accession>
<dbReference type="CDD" id="cd20289">
    <property type="entry name" value="cupin_ADO"/>
    <property type="match status" value="1"/>
</dbReference>
<evidence type="ECO:0000256" key="6">
    <source>
        <dbReference type="ARBA" id="ARBA00023004"/>
    </source>
</evidence>
<dbReference type="InterPro" id="IPR014710">
    <property type="entry name" value="RmlC-like_jellyroll"/>
</dbReference>
<evidence type="ECO:0000256" key="5">
    <source>
        <dbReference type="ARBA" id="ARBA00023002"/>
    </source>
</evidence>
<comment type="cofactor">
    <cofactor evidence="1">
        <name>Fe(2+)</name>
        <dbReference type="ChEBI" id="CHEBI:29033"/>
    </cofactor>
</comment>
<comment type="catalytic activity">
    <reaction evidence="7">
        <text>L-cysteine + O2 = 3-sulfino-L-alanine + H(+)</text>
        <dbReference type="Rhea" id="RHEA:20441"/>
        <dbReference type="ChEBI" id="CHEBI:15378"/>
        <dbReference type="ChEBI" id="CHEBI:15379"/>
        <dbReference type="ChEBI" id="CHEBI:35235"/>
        <dbReference type="ChEBI" id="CHEBI:61085"/>
        <dbReference type="EC" id="1.13.11.20"/>
    </reaction>
    <physiologicalReaction direction="left-to-right" evidence="7">
        <dbReference type="Rhea" id="RHEA:20442"/>
    </physiologicalReaction>
</comment>
<comment type="similarity">
    <text evidence="2">Belongs to the cysteine dioxygenase family.</text>
</comment>
<dbReference type="InterPro" id="IPR011051">
    <property type="entry name" value="RmlC_Cupin_sf"/>
</dbReference>
<dbReference type="PANTHER" id="PTHR22966">
    <property type="entry name" value="2-AMINOETHANETHIOL DIOXYGENASE"/>
    <property type="match status" value="1"/>
</dbReference>
<evidence type="ECO:0000256" key="4">
    <source>
        <dbReference type="ARBA" id="ARBA00022723"/>
    </source>
</evidence>
<dbReference type="EC" id="1.13.11.20" evidence="3"/>
<evidence type="ECO:0000256" key="7">
    <source>
        <dbReference type="ARBA" id="ARBA00024284"/>
    </source>
</evidence>
<proteinExistence type="inferred from homology"/>
<keyword evidence="9" id="KW-1185">Reference proteome</keyword>
<evidence type="ECO:0000256" key="2">
    <source>
        <dbReference type="ARBA" id="ARBA00006622"/>
    </source>
</evidence>
<organism evidence="8 9">
    <name type="scientific">Eragrostis curvula</name>
    <name type="common">weeping love grass</name>
    <dbReference type="NCBI Taxonomy" id="38414"/>
    <lineage>
        <taxon>Eukaryota</taxon>
        <taxon>Viridiplantae</taxon>
        <taxon>Streptophyta</taxon>
        <taxon>Embryophyta</taxon>
        <taxon>Tracheophyta</taxon>
        <taxon>Spermatophyta</taxon>
        <taxon>Magnoliopsida</taxon>
        <taxon>Liliopsida</taxon>
        <taxon>Poales</taxon>
        <taxon>Poaceae</taxon>
        <taxon>PACMAD clade</taxon>
        <taxon>Chloridoideae</taxon>
        <taxon>Eragrostideae</taxon>
        <taxon>Eragrostidinae</taxon>
        <taxon>Eragrostis</taxon>
    </lineage>
</organism>
<evidence type="ECO:0000313" key="9">
    <source>
        <dbReference type="Proteomes" id="UP000324897"/>
    </source>
</evidence>
<dbReference type="Gramene" id="TVU45855">
    <property type="protein sequence ID" value="TVU45855"/>
    <property type="gene ID" value="EJB05_05360"/>
</dbReference>
<reference evidence="8 9" key="1">
    <citation type="journal article" date="2019" name="Sci. Rep.">
        <title>A high-quality genome of Eragrostis curvula grass provides insights into Poaceae evolution and supports new strategies to enhance forage quality.</title>
        <authorList>
            <person name="Carballo J."/>
            <person name="Santos B.A.C.M."/>
            <person name="Zappacosta D."/>
            <person name="Garbus I."/>
            <person name="Selva J.P."/>
            <person name="Gallo C.A."/>
            <person name="Diaz A."/>
            <person name="Albertini E."/>
            <person name="Caccamo M."/>
            <person name="Echenique V."/>
        </authorList>
    </citation>
    <scope>NUCLEOTIDE SEQUENCE [LARGE SCALE GENOMIC DNA]</scope>
    <source>
        <strain evidence="9">cv. Victoria</strain>
        <tissue evidence="8">Leaf</tissue>
    </source>
</reference>
<comment type="caution">
    <text evidence="8">The sequence shown here is derived from an EMBL/GenBank/DDBJ whole genome shotgun (WGS) entry which is preliminary data.</text>
</comment>
<sequence>MFADKVGPDDAALMDEVRFFKEMNDADHNPPIITCKTVYECSKFTVTVFFLPQRAAMPLHNHPGLTVFSKLLIGSAHVVAYDWVRPHVCATGSAGRPTAMQLAEKVLDQEFTVKSGASWVLFPDSGGNMHRFAPGEDGPSAFLDVVTPTYSPARHTGLPPSTRTSPTTCTRKSSSICRERRSDGGTEALAWLQEIDEPKDLRISNLPYRGQPIV</sequence>
<dbReference type="EMBL" id="RWGY01000004">
    <property type="protein sequence ID" value="TVU45855.1"/>
    <property type="molecule type" value="Genomic_DNA"/>
</dbReference>
<keyword evidence="4" id="KW-0479">Metal-binding</keyword>
<dbReference type="GO" id="GO:0070483">
    <property type="term" value="P:detection of hypoxia"/>
    <property type="evidence" value="ECO:0007669"/>
    <property type="project" value="UniProtKB-ARBA"/>
</dbReference>
<gene>
    <name evidence="8" type="ORF">EJB05_05360</name>
</gene>
<name>A0A5J9WD75_9POAL</name>
<dbReference type="GO" id="GO:0017172">
    <property type="term" value="F:cysteine dioxygenase activity"/>
    <property type="evidence" value="ECO:0007669"/>
    <property type="project" value="UniProtKB-EC"/>
</dbReference>
<dbReference type="Gene3D" id="2.60.120.10">
    <property type="entry name" value="Jelly Rolls"/>
    <property type="match status" value="1"/>
</dbReference>
<dbReference type="Pfam" id="PF07847">
    <property type="entry name" value="PCO_ADO"/>
    <property type="match status" value="1"/>
</dbReference>
<evidence type="ECO:0000256" key="3">
    <source>
        <dbReference type="ARBA" id="ARBA00013133"/>
    </source>
</evidence>
<dbReference type="SUPFAM" id="SSF51182">
    <property type="entry name" value="RmlC-like cupins"/>
    <property type="match status" value="1"/>
</dbReference>